<evidence type="ECO:0000313" key="8">
    <source>
        <dbReference type="Proteomes" id="UP000054007"/>
    </source>
</evidence>
<proteinExistence type="predicted"/>
<name>A0A0D7AVB7_9AGAR</name>
<keyword evidence="8" id="KW-1185">Reference proteome</keyword>
<evidence type="ECO:0000256" key="4">
    <source>
        <dbReference type="ARBA" id="ARBA00023163"/>
    </source>
</evidence>
<evidence type="ECO:0000256" key="3">
    <source>
        <dbReference type="ARBA" id="ARBA00023015"/>
    </source>
</evidence>
<dbReference type="STRING" id="1314674.A0A0D7AVB7"/>
<evidence type="ECO:0000313" key="7">
    <source>
        <dbReference type="EMBL" id="KIY61950.1"/>
    </source>
</evidence>
<dbReference type="Proteomes" id="UP000054007">
    <property type="component" value="Unassembled WGS sequence"/>
</dbReference>
<dbReference type="Gene3D" id="2.60.40.3960">
    <property type="entry name" value="Velvet domain"/>
    <property type="match status" value="1"/>
</dbReference>
<accession>A0A0D7AVB7</accession>
<dbReference type="EMBL" id="KN880845">
    <property type="protein sequence ID" value="KIY61950.1"/>
    <property type="molecule type" value="Genomic_DNA"/>
</dbReference>
<keyword evidence="4" id="KW-0804">Transcription</keyword>
<keyword evidence="2" id="KW-0749">Sporulation</keyword>
<evidence type="ECO:0000256" key="2">
    <source>
        <dbReference type="ARBA" id="ARBA00022969"/>
    </source>
</evidence>
<dbReference type="PANTHER" id="PTHR33572">
    <property type="entry name" value="SPORE DEVELOPMENT REGULATOR VOSA"/>
    <property type="match status" value="1"/>
</dbReference>
<dbReference type="PANTHER" id="PTHR33572:SF18">
    <property type="entry name" value="SPORE DEVELOPMENT REGULATOR VOSA"/>
    <property type="match status" value="1"/>
</dbReference>
<dbReference type="OrthoDB" id="5599552at2759"/>
<dbReference type="Pfam" id="PF11754">
    <property type="entry name" value="Velvet"/>
    <property type="match status" value="2"/>
</dbReference>
<protein>
    <recommendedName>
        <fullName evidence="6">Velvet domain-containing protein</fullName>
    </recommendedName>
</protein>
<dbReference type="PROSITE" id="PS51821">
    <property type="entry name" value="VELVET"/>
    <property type="match status" value="1"/>
</dbReference>
<dbReference type="GO" id="GO:0030435">
    <property type="term" value="P:sporulation resulting in formation of a cellular spore"/>
    <property type="evidence" value="ECO:0007669"/>
    <property type="project" value="UniProtKB-KW"/>
</dbReference>
<dbReference type="AlphaFoldDB" id="A0A0D7AVB7"/>
<feature type="domain" description="Velvet" evidence="6">
    <location>
        <begin position="1"/>
        <end position="176"/>
    </location>
</feature>
<keyword evidence="5" id="KW-0539">Nucleus</keyword>
<organism evidence="7 8">
    <name type="scientific">Cylindrobasidium torrendii FP15055 ss-10</name>
    <dbReference type="NCBI Taxonomy" id="1314674"/>
    <lineage>
        <taxon>Eukaryota</taxon>
        <taxon>Fungi</taxon>
        <taxon>Dikarya</taxon>
        <taxon>Basidiomycota</taxon>
        <taxon>Agaricomycotina</taxon>
        <taxon>Agaricomycetes</taxon>
        <taxon>Agaricomycetidae</taxon>
        <taxon>Agaricales</taxon>
        <taxon>Marasmiineae</taxon>
        <taxon>Physalacriaceae</taxon>
        <taxon>Cylindrobasidium</taxon>
    </lineage>
</organism>
<keyword evidence="3" id="KW-0805">Transcription regulation</keyword>
<reference evidence="7 8" key="1">
    <citation type="journal article" date="2015" name="Fungal Genet. Biol.">
        <title>Evolution of novel wood decay mechanisms in Agaricales revealed by the genome sequences of Fistulina hepatica and Cylindrobasidium torrendii.</title>
        <authorList>
            <person name="Floudas D."/>
            <person name="Held B.W."/>
            <person name="Riley R."/>
            <person name="Nagy L.G."/>
            <person name="Koehler G."/>
            <person name="Ransdell A.S."/>
            <person name="Younus H."/>
            <person name="Chow J."/>
            <person name="Chiniquy J."/>
            <person name="Lipzen A."/>
            <person name="Tritt A."/>
            <person name="Sun H."/>
            <person name="Haridas S."/>
            <person name="LaButti K."/>
            <person name="Ohm R.A."/>
            <person name="Kues U."/>
            <person name="Blanchette R.A."/>
            <person name="Grigoriev I.V."/>
            <person name="Minto R.E."/>
            <person name="Hibbett D.S."/>
        </authorList>
    </citation>
    <scope>NUCLEOTIDE SEQUENCE [LARGE SCALE GENOMIC DNA]</scope>
    <source>
        <strain evidence="7 8">FP15055 ss-10</strain>
    </source>
</reference>
<evidence type="ECO:0000256" key="5">
    <source>
        <dbReference type="ARBA" id="ARBA00023242"/>
    </source>
</evidence>
<gene>
    <name evidence="7" type="ORF">CYLTODRAFT_415080</name>
</gene>
<evidence type="ECO:0000256" key="1">
    <source>
        <dbReference type="ARBA" id="ARBA00004123"/>
    </source>
</evidence>
<evidence type="ECO:0000259" key="6">
    <source>
        <dbReference type="PROSITE" id="PS51821"/>
    </source>
</evidence>
<dbReference type="InterPro" id="IPR038491">
    <property type="entry name" value="Velvet_dom_sf"/>
</dbReference>
<comment type="subcellular location">
    <subcellularLocation>
        <location evidence="1">Nucleus</location>
    </subcellularLocation>
</comment>
<dbReference type="InterPro" id="IPR037525">
    <property type="entry name" value="Velvet_dom"/>
</dbReference>
<dbReference type="InterPro" id="IPR021740">
    <property type="entry name" value="Velvet"/>
</dbReference>
<dbReference type="GO" id="GO:0005634">
    <property type="term" value="C:nucleus"/>
    <property type="evidence" value="ECO:0007669"/>
    <property type="project" value="UniProtKB-SubCell"/>
</dbReference>
<sequence length="195" mass="21900">MPPLQGSKIDARPIDPPPVVQIQFFEVNPNDGSEVEILNYSYTSWMAQTALLRYSEEQALYLLPPECMPVYASQECTTALMHGEIFGSVMPLNWEDREILVCPFRFLSVREEGIFVLSFRTFDIGRSTTMDGQSGISAMAWSNIFRVFPTRSTPLLAPSTPLTNALAEFTGAVRARVTQRATTSKKRKQPVSEEQ</sequence>